<evidence type="ECO:0000313" key="2">
    <source>
        <dbReference type="Proteomes" id="UP000286701"/>
    </source>
</evidence>
<organism evidence="1 2">
    <name type="scientific">Mucilaginibacter gilvus</name>
    <dbReference type="NCBI Taxonomy" id="2305909"/>
    <lineage>
        <taxon>Bacteria</taxon>
        <taxon>Pseudomonadati</taxon>
        <taxon>Bacteroidota</taxon>
        <taxon>Sphingobacteriia</taxon>
        <taxon>Sphingobacteriales</taxon>
        <taxon>Sphingobacteriaceae</taxon>
        <taxon>Mucilaginibacter</taxon>
    </lineage>
</organism>
<keyword evidence="2" id="KW-1185">Reference proteome</keyword>
<dbReference type="EMBL" id="SBIW01000031">
    <property type="protein sequence ID" value="RWY46066.1"/>
    <property type="molecule type" value="Genomic_DNA"/>
</dbReference>
<comment type="caution">
    <text evidence="1">The sequence shown here is derived from an EMBL/GenBank/DDBJ whole genome shotgun (WGS) entry which is preliminary data.</text>
</comment>
<dbReference type="Proteomes" id="UP000286701">
    <property type="component" value="Unassembled WGS sequence"/>
</dbReference>
<proteinExistence type="predicted"/>
<protein>
    <submittedName>
        <fullName evidence="1">Uncharacterized protein</fullName>
    </submittedName>
</protein>
<gene>
    <name evidence="1" type="ORF">EPL05_23770</name>
</gene>
<dbReference type="AlphaFoldDB" id="A0A3S4Y297"/>
<accession>A0A3S4Y297</accession>
<reference evidence="1 2" key="1">
    <citation type="submission" date="2019-01" db="EMBL/GenBank/DDBJ databases">
        <title>Mucilaginibacter antarcticum sp. nov., isolated from antarctic soil.</title>
        <authorList>
            <person name="Yan Y.-Q."/>
            <person name="Du Z.-J."/>
        </authorList>
    </citation>
    <scope>NUCLEOTIDE SEQUENCE [LARGE SCALE GENOMIC DNA]</scope>
    <source>
        <strain evidence="1 2">F01003</strain>
    </source>
</reference>
<evidence type="ECO:0000313" key="1">
    <source>
        <dbReference type="EMBL" id="RWY46066.1"/>
    </source>
</evidence>
<dbReference type="PROSITE" id="PS51257">
    <property type="entry name" value="PROKAR_LIPOPROTEIN"/>
    <property type="match status" value="1"/>
</dbReference>
<sequence length="179" mass="20237">MNQKLLIVFSLLISACGFTPQKVDLNHLIFNENPEVLLKSIIHEKIPREGGLIDYRVKNTTDCLFEGANMEEEVRITGAGGAITSYYAGTQLTATTKKVLKTLLAKYHQPTKKITDNGDTRAYYWITPEVYIRFMSGETFSPTLGQQNFSFIEMASMKSINAKLDPEINRLYMLVSETK</sequence>
<dbReference type="RefSeq" id="WP_128536483.1">
    <property type="nucleotide sequence ID" value="NZ_SBIW01000031.1"/>
</dbReference>
<name>A0A3S4Y297_9SPHI</name>